<evidence type="ECO:0000256" key="1">
    <source>
        <dbReference type="ARBA" id="ARBA00009558"/>
    </source>
</evidence>
<dbReference type="GO" id="GO:0003950">
    <property type="term" value="F:NAD+ poly-ADP-ribosyltransferase activity"/>
    <property type="evidence" value="ECO:0007669"/>
    <property type="project" value="TreeGrafter"/>
</dbReference>
<dbReference type="AlphaFoldDB" id="A0A3Q2PP70"/>
<feature type="signal peptide" evidence="7">
    <location>
        <begin position="1"/>
        <end position="23"/>
    </location>
</feature>
<keyword evidence="9" id="KW-1185">Reference proteome</keyword>
<organism evidence="8 9">
    <name type="scientific">Fundulus heteroclitus</name>
    <name type="common">Killifish</name>
    <name type="synonym">Mummichog</name>
    <dbReference type="NCBI Taxonomy" id="8078"/>
    <lineage>
        <taxon>Eukaryota</taxon>
        <taxon>Metazoa</taxon>
        <taxon>Chordata</taxon>
        <taxon>Craniata</taxon>
        <taxon>Vertebrata</taxon>
        <taxon>Euteleostomi</taxon>
        <taxon>Actinopterygii</taxon>
        <taxon>Neopterygii</taxon>
        <taxon>Teleostei</taxon>
        <taxon>Neoteleostei</taxon>
        <taxon>Acanthomorphata</taxon>
        <taxon>Ovalentaria</taxon>
        <taxon>Atherinomorphae</taxon>
        <taxon>Cyprinodontiformes</taxon>
        <taxon>Fundulidae</taxon>
        <taxon>Fundulus</taxon>
    </lineage>
</organism>
<dbReference type="Gene3D" id="3.90.176.10">
    <property type="entry name" value="Toxin ADP-ribosyltransferase, Chain A, domain 1"/>
    <property type="match status" value="1"/>
</dbReference>
<dbReference type="Ensembl" id="ENSFHET00000022629.1">
    <property type="protein sequence ID" value="ENSFHEP00000014714.1"/>
    <property type="gene ID" value="ENSFHEG00000016303.1"/>
</dbReference>
<comment type="similarity">
    <text evidence="1 7">Belongs to the Arg-specific ADP-ribosyltransferase family.</text>
</comment>
<dbReference type="PANTHER" id="PTHR10339">
    <property type="entry name" value="ADP-RIBOSYLTRANSFERASE"/>
    <property type="match status" value="1"/>
</dbReference>
<dbReference type="PANTHER" id="PTHR10339:SF29">
    <property type="entry name" value="NAD(P)(+)--ARGININE ADP-RIBOSYLTRANSFERASE"/>
    <property type="match status" value="1"/>
</dbReference>
<dbReference type="InterPro" id="IPR000768">
    <property type="entry name" value="ART"/>
</dbReference>
<dbReference type="GeneTree" id="ENSGT01030000234601"/>
<keyword evidence="7" id="KW-0732">Signal</keyword>
<sequence>MKTKMQIFVSFYLLSCWMLPVCTRKIFGTFITEDDQSFPLDMAKNSVDDMYFTCAAKMEAMVKDTYFKEEIQKNSLFKQEWKNAEKCANKRFKERQTGDEALTKDHMQAICVYTNGGPSDFYKKFNEAVRIKRKEYGSSFPFHSLHFWLTRAIQILNKNNCTTTFRRTKSKFTGKVNQEIRFGTFTSTSNLSDLEIFGHTTCFKVRTCHSAYLKNYPKLGDKEQEVLIPPYEKFQIISKSKSGKQLSDCESVYVLNSMGVQSNVDCEIVEKMFL</sequence>
<dbReference type="Ensembl" id="ENSFHET00000032907.1">
    <property type="protein sequence ID" value="ENSFHEP00000014718.1"/>
    <property type="gene ID" value="ENSFHEG00000016303.1"/>
</dbReference>
<keyword evidence="4" id="KW-0548">Nucleotidyltransferase</keyword>
<proteinExistence type="inferred from homology"/>
<reference evidence="8" key="1">
    <citation type="submission" date="2025-05" db="UniProtKB">
        <authorList>
            <consortium name="Ensembl"/>
        </authorList>
    </citation>
    <scope>IDENTIFICATION</scope>
</reference>
<dbReference type="PROSITE" id="PS51996">
    <property type="entry name" value="TR_MART"/>
    <property type="match status" value="1"/>
</dbReference>
<keyword evidence="7" id="KW-0520">NAD</keyword>
<dbReference type="PRINTS" id="PR00970">
    <property type="entry name" value="RIBTRNSFRASE"/>
</dbReference>
<protein>
    <recommendedName>
        <fullName evidence="7">NAD(P)(+)--arginine ADP-ribosyltransferase</fullName>
        <ecNumber evidence="7">2.4.2.31</ecNumber>
    </recommendedName>
    <alternativeName>
        <fullName evidence="7">Mono(ADP-ribosyl)transferase</fullName>
    </alternativeName>
</protein>
<dbReference type="InterPro" id="IPR050999">
    <property type="entry name" value="ADP-ribosyltransferase_ARG"/>
</dbReference>
<keyword evidence="3 7" id="KW-0808">Transferase</keyword>
<evidence type="ECO:0000256" key="4">
    <source>
        <dbReference type="ARBA" id="ARBA00022695"/>
    </source>
</evidence>
<name>A0A3Q2PP70_FUNHE</name>
<accession>A0A3Q2PP70</accession>
<dbReference type="Pfam" id="PF01129">
    <property type="entry name" value="ART"/>
    <property type="match status" value="1"/>
</dbReference>
<evidence type="ECO:0000256" key="6">
    <source>
        <dbReference type="ARBA" id="ARBA00047597"/>
    </source>
</evidence>
<evidence type="ECO:0000313" key="9">
    <source>
        <dbReference type="Proteomes" id="UP000265000"/>
    </source>
</evidence>
<evidence type="ECO:0000256" key="5">
    <source>
        <dbReference type="ARBA" id="ARBA00022857"/>
    </source>
</evidence>
<feature type="chain" id="PRO_5044516026" description="NAD(P)(+)--arginine ADP-ribosyltransferase" evidence="7">
    <location>
        <begin position="24"/>
        <end position="274"/>
    </location>
</feature>
<dbReference type="EC" id="2.4.2.31" evidence="7"/>
<dbReference type="FunFam" id="3.90.176.10:FF:000003">
    <property type="entry name" value="NAD(P)(+)--arginine ADP-ribosyltransferase"/>
    <property type="match status" value="1"/>
</dbReference>
<dbReference type="GO" id="GO:0016779">
    <property type="term" value="F:nucleotidyltransferase activity"/>
    <property type="evidence" value="ECO:0007669"/>
    <property type="project" value="UniProtKB-KW"/>
</dbReference>
<keyword evidence="5 7" id="KW-0521">NADP</keyword>
<evidence type="ECO:0000256" key="3">
    <source>
        <dbReference type="ARBA" id="ARBA00022679"/>
    </source>
</evidence>
<dbReference type="Proteomes" id="UP000265000">
    <property type="component" value="Unplaced"/>
</dbReference>
<comment type="catalytic activity">
    <reaction evidence="6 7">
        <text>L-arginyl-[protein] + NAD(+) = N(omega)-(ADP-D-ribosyl)-L-arginyl-[protein] + nicotinamide + H(+)</text>
        <dbReference type="Rhea" id="RHEA:19149"/>
        <dbReference type="Rhea" id="RHEA-COMP:10532"/>
        <dbReference type="Rhea" id="RHEA-COMP:15087"/>
        <dbReference type="ChEBI" id="CHEBI:15378"/>
        <dbReference type="ChEBI" id="CHEBI:17154"/>
        <dbReference type="ChEBI" id="CHEBI:29965"/>
        <dbReference type="ChEBI" id="CHEBI:57540"/>
        <dbReference type="ChEBI" id="CHEBI:142554"/>
        <dbReference type="EC" id="2.4.2.31"/>
    </reaction>
</comment>
<evidence type="ECO:0000313" key="8">
    <source>
        <dbReference type="Ensembl" id="ENSFHEP00000014714.1"/>
    </source>
</evidence>
<evidence type="ECO:0000256" key="7">
    <source>
        <dbReference type="RuleBase" id="RU361228"/>
    </source>
</evidence>
<evidence type="ECO:0000256" key="2">
    <source>
        <dbReference type="ARBA" id="ARBA00022676"/>
    </source>
</evidence>
<keyword evidence="2 7" id="KW-0328">Glycosyltransferase</keyword>
<dbReference type="STRING" id="8078.ENSFHEP00000014718"/>
<dbReference type="GO" id="GO:0106274">
    <property type="term" value="F:NAD+-protein-arginine ADP-ribosyltransferase activity"/>
    <property type="evidence" value="ECO:0007669"/>
    <property type="project" value="UniProtKB-EC"/>
</dbReference>
<dbReference type="SUPFAM" id="SSF56399">
    <property type="entry name" value="ADP-ribosylation"/>
    <property type="match status" value="1"/>
</dbReference>